<sequence length="78" mass="8464">MLSISSGGRSTLSFAGLLRFLLLLPVNADLLPESNNGAENDVVDNKTTKLPILSIDEHSEDVEEKKSSMANPFFLEEG</sequence>
<reference evidence="2" key="1">
    <citation type="submission" date="2016-11" db="UniProtKB">
        <authorList>
            <consortium name="WormBaseParasite"/>
        </authorList>
    </citation>
    <scope>IDENTIFICATION</scope>
    <source>
        <strain evidence="2">pt0022</strain>
    </source>
</reference>
<organism evidence="2">
    <name type="scientific">Wuchereria bancrofti</name>
    <dbReference type="NCBI Taxonomy" id="6293"/>
    <lineage>
        <taxon>Eukaryota</taxon>
        <taxon>Metazoa</taxon>
        <taxon>Ecdysozoa</taxon>
        <taxon>Nematoda</taxon>
        <taxon>Chromadorea</taxon>
        <taxon>Rhabditida</taxon>
        <taxon>Spirurina</taxon>
        <taxon>Spiruromorpha</taxon>
        <taxon>Filarioidea</taxon>
        <taxon>Onchocercidae</taxon>
        <taxon>Wuchereria</taxon>
    </lineage>
</organism>
<name>A0A1I8EUE1_WUCBA</name>
<protein>
    <submittedName>
        <fullName evidence="2">Uncharacterized protein</fullName>
    </submittedName>
</protein>
<dbReference type="STRING" id="6293.A0A1I8EUE1"/>
<evidence type="ECO:0000313" key="2">
    <source>
        <dbReference type="WBParaSite" id="maker-PairedContig_5086-snap-gene-4.16-mRNA-1"/>
    </source>
</evidence>
<proteinExistence type="predicted"/>
<dbReference type="AlphaFoldDB" id="A0A1I8EUE1"/>
<accession>A0A1I8EUE1</accession>
<feature type="chain" id="PRO_5009318388" evidence="1">
    <location>
        <begin position="29"/>
        <end position="78"/>
    </location>
</feature>
<dbReference type="WBParaSite" id="maker-PairedContig_5086-snap-gene-4.16-mRNA-1">
    <property type="protein sequence ID" value="maker-PairedContig_5086-snap-gene-4.16-mRNA-1"/>
    <property type="gene ID" value="maker-PairedContig_5086-snap-gene-4.16"/>
</dbReference>
<feature type="signal peptide" evidence="1">
    <location>
        <begin position="1"/>
        <end position="28"/>
    </location>
</feature>
<keyword evidence="1" id="KW-0732">Signal</keyword>
<evidence type="ECO:0000256" key="1">
    <source>
        <dbReference type="SAM" id="SignalP"/>
    </source>
</evidence>